<accession>A0ABV4T9V4</accession>
<keyword evidence="2" id="KW-1185">Reference proteome</keyword>
<name>A0ABV4T9V4_9FLAO</name>
<proteinExistence type="predicted"/>
<dbReference type="RefSeq" id="WP_373405888.1">
    <property type="nucleotide sequence ID" value="NZ_JBCFQL010000005.1"/>
</dbReference>
<sequence>MKELINNSNIVITTIALFKLTEKMNEFVKQICFEMDRPMAIKKGI</sequence>
<comment type="caution">
    <text evidence="1">The sequence shown here is derived from an EMBL/GenBank/DDBJ whole genome shotgun (WGS) entry which is preliminary data.</text>
</comment>
<dbReference type="EMBL" id="JBCFQL010000005">
    <property type="protein sequence ID" value="MFA9190887.1"/>
    <property type="molecule type" value="Genomic_DNA"/>
</dbReference>
<organism evidence="1 2">
    <name type="scientific">Flavobacterium zubiriense</name>
    <dbReference type="NCBI Taxonomy" id="3138075"/>
    <lineage>
        <taxon>Bacteria</taxon>
        <taxon>Pseudomonadati</taxon>
        <taxon>Bacteroidota</taxon>
        <taxon>Flavobacteriia</taxon>
        <taxon>Flavobacteriales</taxon>
        <taxon>Flavobacteriaceae</taxon>
        <taxon>Flavobacterium</taxon>
    </lineage>
</organism>
<reference evidence="1 2" key="1">
    <citation type="submission" date="2024-04" db="EMBL/GenBank/DDBJ databases">
        <title>New Clade of Flavobacterium.</title>
        <authorList>
            <person name="Matos L."/>
            <person name="Proenca D.N."/>
            <person name="Fransisco R.M."/>
            <person name="Chung A.P."/>
            <person name="Maccario L."/>
            <person name="Sorensen S.J."/>
            <person name="Morais P.V."/>
        </authorList>
    </citation>
    <scope>NUCLEOTIDE SEQUENCE [LARGE SCALE GENOMIC DNA]</scope>
    <source>
        <strain evidence="1 2">FZUC8N2.13</strain>
    </source>
</reference>
<evidence type="ECO:0000313" key="1">
    <source>
        <dbReference type="EMBL" id="MFA9190887.1"/>
    </source>
</evidence>
<protein>
    <submittedName>
        <fullName evidence="1">Uncharacterized protein</fullName>
    </submittedName>
</protein>
<dbReference type="Proteomes" id="UP001574169">
    <property type="component" value="Unassembled WGS sequence"/>
</dbReference>
<gene>
    <name evidence="1" type="ORF">AAGV28_05825</name>
</gene>
<evidence type="ECO:0000313" key="2">
    <source>
        <dbReference type="Proteomes" id="UP001574169"/>
    </source>
</evidence>